<protein>
    <submittedName>
        <fullName evidence="2">Maternal effect embryo arrest protein</fullName>
    </submittedName>
</protein>
<dbReference type="AlphaFoldDB" id="A0A392Q869"/>
<dbReference type="PANTHER" id="PTHR35480:SF1">
    <property type="entry name" value="MATERNAL EFFECT EMBRYO ARREST 22"/>
    <property type="match status" value="1"/>
</dbReference>
<dbReference type="EMBL" id="LXQA010119320">
    <property type="protein sequence ID" value="MCI20328.1"/>
    <property type="molecule type" value="Genomic_DNA"/>
</dbReference>
<evidence type="ECO:0000313" key="3">
    <source>
        <dbReference type="Proteomes" id="UP000265520"/>
    </source>
</evidence>
<comment type="caution">
    <text evidence="2">The sequence shown here is derived from an EMBL/GenBank/DDBJ whole genome shotgun (WGS) entry which is preliminary data.</text>
</comment>
<feature type="non-terminal residue" evidence="2">
    <location>
        <position position="138"/>
    </location>
</feature>
<name>A0A392Q869_9FABA</name>
<dbReference type="Proteomes" id="UP000265520">
    <property type="component" value="Unassembled WGS sequence"/>
</dbReference>
<proteinExistence type="predicted"/>
<evidence type="ECO:0000256" key="1">
    <source>
        <dbReference type="SAM" id="Coils"/>
    </source>
</evidence>
<reference evidence="2 3" key="1">
    <citation type="journal article" date="2018" name="Front. Plant Sci.">
        <title>Red Clover (Trifolium pratense) and Zigzag Clover (T. medium) - A Picture of Genomic Similarities and Differences.</title>
        <authorList>
            <person name="Dluhosova J."/>
            <person name="Istvanek J."/>
            <person name="Nedelnik J."/>
            <person name="Repkova J."/>
        </authorList>
    </citation>
    <scope>NUCLEOTIDE SEQUENCE [LARGE SCALE GENOMIC DNA]</scope>
    <source>
        <strain evidence="3">cv. 10/8</strain>
        <tissue evidence="2">Leaf</tissue>
    </source>
</reference>
<keyword evidence="1" id="KW-0175">Coiled coil</keyword>
<accession>A0A392Q869</accession>
<organism evidence="2 3">
    <name type="scientific">Trifolium medium</name>
    <dbReference type="NCBI Taxonomy" id="97028"/>
    <lineage>
        <taxon>Eukaryota</taxon>
        <taxon>Viridiplantae</taxon>
        <taxon>Streptophyta</taxon>
        <taxon>Embryophyta</taxon>
        <taxon>Tracheophyta</taxon>
        <taxon>Spermatophyta</taxon>
        <taxon>Magnoliopsida</taxon>
        <taxon>eudicotyledons</taxon>
        <taxon>Gunneridae</taxon>
        <taxon>Pentapetalae</taxon>
        <taxon>rosids</taxon>
        <taxon>fabids</taxon>
        <taxon>Fabales</taxon>
        <taxon>Fabaceae</taxon>
        <taxon>Papilionoideae</taxon>
        <taxon>50 kb inversion clade</taxon>
        <taxon>NPAAA clade</taxon>
        <taxon>Hologalegina</taxon>
        <taxon>IRL clade</taxon>
        <taxon>Trifolieae</taxon>
        <taxon>Trifolium</taxon>
    </lineage>
</organism>
<feature type="non-terminal residue" evidence="2">
    <location>
        <position position="1"/>
    </location>
</feature>
<dbReference type="InterPro" id="IPR009761">
    <property type="entry name" value="CRA_rpt"/>
</dbReference>
<feature type="coiled-coil region" evidence="1">
    <location>
        <begin position="2"/>
        <end position="106"/>
    </location>
</feature>
<evidence type="ECO:0000313" key="2">
    <source>
        <dbReference type="EMBL" id="MCI20328.1"/>
    </source>
</evidence>
<dbReference type="Pfam" id="PF07046">
    <property type="entry name" value="CRA_rpt"/>
    <property type="match status" value="1"/>
</dbReference>
<dbReference type="PANTHER" id="PTHR35480">
    <property type="entry name" value="MATERNAL EFFECT EMBRYO ARREST 22"/>
    <property type="match status" value="1"/>
</dbReference>
<keyword evidence="3" id="KW-1185">Reference proteome</keyword>
<sequence>YQEELARTKIEKEEKLKEFNAKVSLENEVSALKSEITALQQKCGTVAQEENEDVKALKANISDKEKEIDRLKKLVEKEKRRADSERKVAENEKKKAAEACKLLEAEKKVSLNKEMELFSKIEAEKAEEYRLQQVHLEK</sequence>